<name>A0A5C3QS01_9AGAR</name>
<organism evidence="2 3">
    <name type="scientific">Pterulicium gracile</name>
    <dbReference type="NCBI Taxonomy" id="1884261"/>
    <lineage>
        <taxon>Eukaryota</taxon>
        <taxon>Fungi</taxon>
        <taxon>Dikarya</taxon>
        <taxon>Basidiomycota</taxon>
        <taxon>Agaricomycotina</taxon>
        <taxon>Agaricomycetes</taxon>
        <taxon>Agaricomycetidae</taxon>
        <taxon>Agaricales</taxon>
        <taxon>Pleurotineae</taxon>
        <taxon>Pterulaceae</taxon>
        <taxon>Pterulicium</taxon>
    </lineage>
</organism>
<dbReference type="InterPro" id="IPR051807">
    <property type="entry name" value="Sec-metab_biosynth-assoc"/>
</dbReference>
<dbReference type="OrthoDB" id="5519740at2759"/>
<evidence type="ECO:0000313" key="2">
    <source>
        <dbReference type="EMBL" id="TFL04766.1"/>
    </source>
</evidence>
<dbReference type="AlphaFoldDB" id="A0A5C3QS01"/>
<dbReference type="PANTHER" id="PTHR33606:SF3">
    <property type="entry name" value="PROTEIN YCII"/>
    <property type="match status" value="1"/>
</dbReference>
<evidence type="ECO:0000259" key="1">
    <source>
        <dbReference type="Pfam" id="PF03795"/>
    </source>
</evidence>
<keyword evidence="3" id="KW-1185">Reference proteome</keyword>
<evidence type="ECO:0000313" key="3">
    <source>
        <dbReference type="Proteomes" id="UP000305067"/>
    </source>
</evidence>
<dbReference type="InterPro" id="IPR005545">
    <property type="entry name" value="YCII"/>
</dbReference>
<dbReference type="PANTHER" id="PTHR33606">
    <property type="entry name" value="PROTEIN YCII"/>
    <property type="match status" value="1"/>
</dbReference>
<reference evidence="2 3" key="1">
    <citation type="journal article" date="2019" name="Nat. Ecol. Evol.">
        <title>Megaphylogeny resolves global patterns of mushroom evolution.</title>
        <authorList>
            <person name="Varga T."/>
            <person name="Krizsan K."/>
            <person name="Foldi C."/>
            <person name="Dima B."/>
            <person name="Sanchez-Garcia M."/>
            <person name="Sanchez-Ramirez S."/>
            <person name="Szollosi G.J."/>
            <person name="Szarkandi J.G."/>
            <person name="Papp V."/>
            <person name="Albert L."/>
            <person name="Andreopoulos W."/>
            <person name="Angelini C."/>
            <person name="Antonin V."/>
            <person name="Barry K.W."/>
            <person name="Bougher N.L."/>
            <person name="Buchanan P."/>
            <person name="Buyck B."/>
            <person name="Bense V."/>
            <person name="Catcheside P."/>
            <person name="Chovatia M."/>
            <person name="Cooper J."/>
            <person name="Damon W."/>
            <person name="Desjardin D."/>
            <person name="Finy P."/>
            <person name="Geml J."/>
            <person name="Haridas S."/>
            <person name="Hughes K."/>
            <person name="Justo A."/>
            <person name="Karasinski D."/>
            <person name="Kautmanova I."/>
            <person name="Kiss B."/>
            <person name="Kocsube S."/>
            <person name="Kotiranta H."/>
            <person name="LaButti K.M."/>
            <person name="Lechner B.E."/>
            <person name="Liimatainen K."/>
            <person name="Lipzen A."/>
            <person name="Lukacs Z."/>
            <person name="Mihaltcheva S."/>
            <person name="Morgado L.N."/>
            <person name="Niskanen T."/>
            <person name="Noordeloos M.E."/>
            <person name="Ohm R.A."/>
            <person name="Ortiz-Santana B."/>
            <person name="Ovrebo C."/>
            <person name="Racz N."/>
            <person name="Riley R."/>
            <person name="Savchenko A."/>
            <person name="Shiryaev A."/>
            <person name="Soop K."/>
            <person name="Spirin V."/>
            <person name="Szebenyi C."/>
            <person name="Tomsovsky M."/>
            <person name="Tulloss R.E."/>
            <person name="Uehling J."/>
            <person name="Grigoriev I.V."/>
            <person name="Vagvolgyi C."/>
            <person name="Papp T."/>
            <person name="Martin F.M."/>
            <person name="Miettinen O."/>
            <person name="Hibbett D.S."/>
            <person name="Nagy L.G."/>
        </authorList>
    </citation>
    <scope>NUCLEOTIDE SEQUENCE [LARGE SCALE GENOMIC DNA]</scope>
    <source>
        <strain evidence="2 3">CBS 309.79</strain>
    </source>
</reference>
<proteinExistence type="predicted"/>
<dbReference type="STRING" id="1884261.A0A5C3QS01"/>
<dbReference type="InterPro" id="IPR011008">
    <property type="entry name" value="Dimeric_a/b-barrel"/>
</dbReference>
<dbReference type="Pfam" id="PF03795">
    <property type="entry name" value="YCII"/>
    <property type="match status" value="1"/>
</dbReference>
<gene>
    <name evidence="2" type="ORF">BDV98DRAFT_502223</name>
</gene>
<sequence>MSSLNFFVYAPDKTEEGTFQKRLAVREQHLVVARENIASKKIRFGGALLNEESLVSEEKKKLIGSTFVISAVNMEEARKFVQDDIYYTTGVWDADKVVITPFMAATGFPE</sequence>
<dbReference type="SUPFAM" id="SSF54909">
    <property type="entry name" value="Dimeric alpha+beta barrel"/>
    <property type="match status" value="1"/>
</dbReference>
<accession>A0A5C3QS01</accession>
<protein>
    <recommendedName>
        <fullName evidence="1">YCII-related domain-containing protein</fullName>
    </recommendedName>
</protein>
<dbReference type="Proteomes" id="UP000305067">
    <property type="component" value="Unassembled WGS sequence"/>
</dbReference>
<dbReference type="Gene3D" id="3.30.70.1060">
    <property type="entry name" value="Dimeric alpha+beta barrel"/>
    <property type="match status" value="1"/>
</dbReference>
<feature type="domain" description="YCII-related" evidence="1">
    <location>
        <begin position="13"/>
        <end position="97"/>
    </location>
</feature>
<dbReference type="EMBL" id="ML178818">
    <property type="protein sequence ID" value="TFL04766.1"/>
    <property type="molecule type" value="Genomic_DNA"/>
</dbReference>